<dbReference type="InterPro" id="IPR011993">
    <property type="entry name" value="PH-like_dom_sf"/>
</dbReference>
<feature type="region of interest" description="Disordered" evidence="1">
    <location>
        <begin position="111"/>
        <end position="135"/>
    </location>
</feature>
<dbReference type="Gene3D" id="2.30.42.10">
    <property type="match status" value="1"/>
</dbReference>
<dbReference type="PANTHER" id="PTHR46848:SF1">
    <property type="entry name" value="REGULATOR OF G-PROTEIN SIGNALING 3"/>
    <property type="match status" value="1"/>
</dbReference>
<dbReference type="Pfam" id="PF00168">
    <property type="entry name" value="C2"/>
    <property type="match status" value="1"/>
</dbReference>
<dbReference type="InterPro" id="IPR036034">
    <property type="entry name" value="PDZ_sf"/>
</dbReference>
<dbReference type="SMART" id="SM00325">
    <property type="entry name" value="RhoGEF"/>
    <property type="match status" value="1"/>
</dbReference>
<dbReference type="SMART" id="SM00228">
    <property type="entry name" value="PDZ"/>
    <property type="match status" value="1"/>
</dbReference>
<dbReference type="Pfam" id="PF00621">
    <property type="entry name" value="RhoGEF"/>
    <property type="match status" value="1"/>
</dbReference>
<evidence type="ECO:0000259" key="2">
    <source>
        <dbReference type="PROSITE" id="PS50004"/>
    </source>
</evidence>
<evidence type="ECO:0000259" key="4">
    <source>
        <dbReference type="PROSITE" id="PS50106"/>
    </source>
</evidence>
<dbReference type="GO" id="GO:0005634">
    <property type="term" value="C:nucleus"/>
    <property type="evidence" value="ECO:0007669"/>
    <property type="project" value="TreeGrafter"/>
</dbReference>
<dbReference type="SUPFAM" id="SSF49562">
    <property type="entry name" value="C2 domain (Calcium/lipid-binding domain, CaLB)"/>
    <property type="match status" value="1"/>
</dbReference>
<dbReference type="InterPro" id="IPR035899">
    <property type="entry name" value="DBL_dom_sf"/>
</dbReference>
<feature type="domain" description="DH" evidence="3">
    <location>
        <begin position="481"/>
        <end position="673"/>
    </location>
</feature>
<organism evidence="5 6">
    <name type="scientific">Potamilus streckersoni</name>
    <dbReference type="NCBI Taxonomy" id="2493646"/>
    <lineage>
        <taxon>Eukaryota</taxon>
        <taxon>Metazoa</taxon>
        <taxon>Spiralia</taxon>
        <taxon>Lophotrochozoa</taxon>
        <taxon>Mollusca</taxon>
        <taxon>Bivalvia</taxon>
        <taxon>Autobranchia</taxon>
        <taxon>Heteroconchia</taxon>
        <taxon>Palaeoheterodonta</taxon>
        <taxon>Unionida</taxon>
        <taxon>Unionoidea</taxon>
        <taxon>Unionidae</taxon>
        <taxon>Ambleminae</taxon>
        <taxon>Lampsilini</taxon>
        <taxon>Potamilus</taxon>
    </lineage>
</organism>
<proteinExistence type="predicted"/>
<sequence length="879" mass="98621">MEALECVSDKENCDGKEVVKGHNQVKDEDDQSILISPYKRLKLGSPFMSSTILPSLQHSHAKQTSAAMLTRVPPECHGNVEGMYSSLIYYKMASTGSSSSSALQPDDLYPSGHKLCNSGSSDSPGTAGSSWSKHMSRGGKMSKILQNQGQLKVSMYMNFGLLTVHVIQGRQLSSKLKPLCDSFVQLTLIPDNGKQSKCKTEVIHDSNNPLYDEKFSFELTEEDLNKRLLISTWHYDQSSSSNQFLGCMSFGVRHLKNPKKDSSGWYYLLTEDIGKRKHLQVSSRQKPQLKLRSQTNIPSINKDVWGLESLQINLTRGKHGFGFSVVEGCPVKVGRVDGASPAEQAGLHKDDIIIRVNGQNVSRSTAVSVAKLVKHSSNNLCIEVQRSQELAYDELDYPTVQPTATCPSFHGNQVTSDPPKSQEENIYNTIYEEPLLDYGEASKENEISVDEDALFNTNISSSTPLPLLCNGHKTMVTTERRKQEAVHRLLSLELDFVDLMHSGMQRYSRPLRHCILTNIQHFALFQNIEKLTIISEYHVKQMHDNIPSMTSDDTDTSADSHHFVNSVGLIYQSKVHMLCQAYELYAKGISEANKLLSDLRKSEDFIKFLSKPSLKGRQPSINTFIFRPVQHIRELYQVLREIFINTAAESTDYSCLKQVAEGLQECVNNITNFSCERVESLTSINSKDSRGSFTESMKSQSSSESSSSRSSSSAPKCTTGLLQNVRTVDTEVMKIQDRLVFAPHVPIMKLCQEERHVIFSGDLFMWEGQQWVKLQVFLFTDIVLPTRKEPDGFLHVLEPPTHLRDVYGIDAQRKHGTEFVLHRNGKGSSSQKLHFRAPSTEQKYAWKSLLEQRVYAVRGKLEYVSSSSDLSSASSAVVI</sequence>
<evidence type="ECO:0000313" key="5">
    <source>
        <dbReference type="EMBL" id="KAK3593734.1"/>
    </source>
</evidence>
<dbReference type="SUPFAM" id="SSF48065">
    <property type="entry name" value="DBL homology domain (DH-domain)"/>
    <property type="match status" value="1"/>
</dbReference>
<dbReference type="InterPro" id="IPR000008">
    <property type="entry name" value="C2_dom"/>
</dbReference>
<dbReference type="PROSITE" id="PS50106">
    <property type="entry name" value="PDZ"/>
    <property type="match status" value="1"/>
</dbReference>
<accession>A0AAE0SL67</accession>
<evidence type="ECO:0000259" key="3">
    <source>
        <dbReference type="PROSITE" id="PS50010"/>
    </source>
</evidence>
<dbReference type="Pfam" id="PF00595">
    <property type="entry name" value="PDZ"/>
    <property type="match status" value="1"/>
</dbReference>
<reference evidence="5" key="3">
    <citation type="submission" date="2023-05" db="EMBL/GenBank/DDBJ databases">
        <authorList>
            <person name="Smith C.H."/>
        </authorList>
    </citation>
    <scope>NUCLEOTIDE SEQUENCE</scope>
    <source>
        <strain evidence="5">CHS0354</strain>
        <tissue evidence="5">Mantle</tissue>
    </source>
</reference>
<dbReference type="PROSITE" id="PS50010">
    <property type="entry name" value="DH_2"/>
    <property type="match status" value="1"/>
</dbReference>
<feature type="domain" description="PDZ" evidence="4">
    <location>
        <begin position="311"/>
        <end position="388"/>
    </location>
</feature>
<dbReference type="PANTHER" id="PTHR46848">
    <property type="entry name" value="REGULATOR OF G-PROTEIN SIGNALING 3"/>
    <property type="match status" value="1"/>
</dbReference>
<dbReference type="Gene3D" id="2.60.40.150">
    <property type="entry name" value="C2 domain"/>
    <property type="match status" value="1"/>
</dbReference>
<gene>
    <name evidence="5" type="ORF">CHS0354_013632</name>
</gene>
<protein>
    <submittedName>
        <fullName evidence="5">Uncharacterized protein</fullName>
    </submittedName>
</protein>
<dbReference type="InterPro" id="IPR000219">
    <property type="entry name" value="DH_dom"/>
</dbReference>
<dbReference type="SUPFAM" id="SSF50729">
    <property type="entry name" value="PH domain-like"/>
    <property type="match status" value="1"/>
</dbReference>
<reference evidence="5" key="2">
    <citation type="journal article" date="2021" name="Genome Biol. Evol.">
        <title>Developing a high-quality reference genome for a parasitic bivalve with doubly uniparental inheritance (Bivalvia: Unionida).</title>
        <authorList>
            <person name="Smith C.H."/>
        </authorList>
    </citation>
    <scope>NUCLEOTIDE SEQUENCE</scope>
    <source>
        <strain evidence="5">CHS0354</strain>
        <tissue evidence="5">Mantle</tissue>
    </source>
</reference>
<keyword evidence="6" id="KW-1185">Reference proteome</keyword>
<evidence type="ECO:0000313" key="6">
    <source>
        <dbReference type="Proteomes" id="UP001195483"/>
    </source>
</evidence>
<dbReference type="AlphaFoldDB" id="A0AAE0SL67"/>
<dbReference type="EMBL" id="JAEAOA010000822">
    <property type="protein sequence ID" value="KAK3593734.1"/>
    <property type="molecule type" value="Genomic_DNA"/>
</dbReference>
<feature type="compositionally biased region" description="Low complexity" evidence="1">
    <location>
        <begin position="696"/>
        <end position="713"/>
    </location>
</feature>
<feature type="compositionally biased region" description="Polar residues" evidence="1">
    <location>
        <begin position="117"/>
        <end position="133"/>
    </location>
</feature>
<comment type="caution">
    <text evidence="5">The sequence shown here is derived from an EMBL/GenBank/DDBJ whole genome shotgun (WGS) entry which is preliminary data.</text>
</comment>
<dbReference type="PROSITE" id="PS50004">
    <property type="entry name" value="C2"/>
    <property type="match status" value="1"/>
</dbReference>
<dbReference type="SMART" id="SM00239">
    <property type="entry name" value="C2"/>
    <property type="match status" value="1"/>
</dbReference>
<dbReference type="GO" id="GO:0005886">
    <property type="term" value="C:plasma membrane"/>
    <property type="evidence" value="ECO:0007669"/>
    <property type="project" value="TreeGrafter"/>
</dbReference>
<feature type="domain" description="C2" evidence="2">
    <location>
        <begin position="147"/>
        <end position="266"/>
    </location>
</feature>
<evidence type="ECO:0000256" key="1">
    <source>
        <dbReference type="SAM" id="MobiDB-lite"/>
    </source>
</evidence>
<dbReference type="SMART" id="SM00233">
    <property type="entry name" value="PH"/>
    <property type="match status" value="1"/>
</dbReference>
<dbReference type="Proteomes" id="UP001195483">
    <property type="component" value="Unassembled WGS sequence"/>
</dbReference>
<dbReference type="SUPFAM" id="SSF50156">
    <property type="entry name" value="PDZ domain-like"/>
    <property type="match status" value="1"/>
</dbReference>
<reference evidence="5" key="1">
    <citation type="journal article" date="2021" name="Genome Biol. Evol.">
        <title>A High-Quality Reference Genome for a Parasitic Bivalve with Doubly Uniparental Inheritance (Bivalvia: Unionida).</title>
        <authorList>
            <person name="Smith C.H."/>
        </authorList>
    </citation>
    <scope>NUCLEOTIDE SEQUENCE</scope>
    <source>
        <strain evidence="5">CHS0354</strain>
    </source>
</reference>
<name>A0AAE0SL67_9BIVA</name>
<dbReference type="InterPro" id="IPR001849">
    <property type="entry name" value="PH_domain"/>
</dbReference>
<dbReference type="InterPro" id="IPR035892">
    <property type="entry name" value="C2_domain_sf"/>
</dbReference>
<dbReference type="InterPro" id="IPR001478">
    <property type="entry name" value="PDZ"/>
</dbReference>
<dbReference type="Gene3D" id="2.30.29.30">
    <property type="entry name" value="Pleckstrin-homology domain (PH domain)/Phosphotyrosine-binding domain (PTB)"/>
    <property type="match status" value="1"/>
</dbReference>
<feature type="region of interest" description="Disordered" evidence="1">
    <location>
        <begin position="687"/>
        <end position="717"/>
    </location>
</feature>
<dbReference type="GO" id="GO:0005085">
    <property type="term" value="F:guanyl-nucleotide exchange factor activity"/>
    <property type="evidence" value="ECO:0007669"/>
    <property type="project" value="InterPro"/>
</dbReference>
<dbReference type="Gene3D" id="1.20.900.10">
    <property type="entry name" value="Dbl homology (DH) domain"/>
    <property type="match status" value="1"/>
</dbReference>